<feature type="chain" id="PRO_5040130646" evidence="2">
    <location>
        <begin position="32"/>
        <end position="933"/>
    </location>
</feature>
<feature type="region of interest" description="Disordered" evidence="1">
    <location>
        <begin position="195"/>
        <end position="217"/>
    </location>
</feature>
<evidence type="ECO:0000313" key="4">
    <source>
        <dbReference type="Proteomes" id="UP000765509"/>
    </source>
</evidence>
<keyword evidence="2" id="KW-0732">Signal</keyword>
<accession>A0A9Q3CG10</accession>
<dbReference type="EMBL" id="AVOT02007657">
    <property type="protein sequence ID" value="MBW0484381.1"/>
    <property type="molecule type" value="Genomic_DNA"/>
</dbReference>
<dbReference type="Proteomes" id="UP000765509">
    <property type="component" value="Unassembled WGS sequence"/>
</dbReference>
<evidence type="ECO:0000256" key="2">
    <source>
        <dbReference type="SAM" id="SignalP"/>
    </source>
</evidence>
<feature type="region of interest" description="Disordered" evidence="1">
    <location>
        <begin position="253"/>
        <end position="283"/>
    </location>
</feature>
<organism evidence="3 4">
    <name type="scientific">Austropuccinia psidii MF-1</name>
    <dbReference type="NCBI Taxonomy" id="1389203"/>
    <lineage>
        <taxon>Eukaryota</taxon>
        <taxon>Fungi</taxon>
        <taxon>Dikarya</taxon>
        <taxon>Basidiomycota</taxon>
        <taxon>Pucciniomycotina</taxon>
        <taxon>Pucciniomycetes</taxon>
        <taxon>Pucciniales</taxon>
        <taxon>Sphaerophragmiaceae</taxon>
        <taxon>Austropuccinia</taxon>
    </lineage>
</organism>
<sequence length="933" mass="107805">MVKIWRRNLAKLLRLLLRETLIQSLYPRVLGFPFEWCLTEDSSKTIESGVFFHQAQTAYTHSEPDLTQNSGAQSASYSEFYAPSQADSTNLRNSVLPNFHDAYNPHATYSHLYNLETYSKFGNDYSTKRIETEPQNWTHFNIYNLEPQINSEDFLYNPDPHQSAQWNSVSTLLSKASNNMLQVEHQEFSNPSIERTTKNCSKKRKIESKKRNSEIRNKKLKPWDHQKNNIIDIEENEPRTLTQFHRNDLKPTLHSGDLLNNQEIDHPTDSHSNGNGPTSKDFGSNQNIFPENHKIWNWPFGEIAIDPSNRRAGKNPNENLEMNTAIPWKHHPSGLRNIQVNDCTKLINSHINNAQPSFYSGGFLRDLELPSFPHLNTNNIGETLGSINDYCPGDIFVTNQNHIASNQGLIDFPHAEISNQATNEMRSETGNENLEINVLNLWKDNSKNFIDIGLNEPTSFTHFPSTGEEPNCYSGNFLNDPELDQFSHWHSNAIGKTSDIFQRNQHNFSENQDFWKFPLSESANQATDEGWTETKDKNLEINSLNLSKDNQNHLIHIQANDPACLNHVRINNPETHLYSGDCSHNPELEQAVDWYSNRLGQKLDVLGPNERNDADYYSYFNRLPERILDDRSNIRLEERGPQYKRYDLSSMEQSPSLNAEGTSTLTRKFTNSNSEYFFAWMSALRNLAFKEGSAAEWKRALCGEIKKQDSWPKGLILRKPTWISTEKFIRSCNDVLEGLLGYLWSLNVKLHLGFSISMQNDIFKKEMGHFYTWIVKELSHWSSPDGLRKKESDELYDYFLSAIHEKSQPEKDLWRVTVKGIKGNPVYKIVTNHRFAETKAALAFFRLYYKTASTAKWNTYFDDNDVQLNAFLAKLLKQSYNSRTNDLGDPKEHYLPWTESMTATNLAECQKLKSKLSASYQLQLEERITPVYQ</sequence>
<proteinExistence type="predicted"/>
<evidence type="ECO:0000313" key="3">
    <source>
        <dbReference type="EMBL" id="MBW0484381.1"/>
    </source>
</evidence>
<feature type="compositionally biased region" description="Polar residues" evidence="1">
    <location>
        <begin position="270"/>
        <end position="283"/>
    </location>
</feature>
<reference evidence="3" key="1">
    <citation type="submission" date="2021-03" db="EMBL/GenBank/DDBJ databases">
        <title>Draft genome sequence of rust myrtle Austropuccinia psidii MF-1, a brazilian biotype.</title>
        <authorList>
            <person name="Quecine M.C."/>
            <person name="Pachon D.M.R."/>
            <person name="Bonatelli M.L."/>
            <person name="Correr F.H."/>
            <person name="Franceschini L.M."/>
            <person name="Leite T.F."/>
            <person name="Margarido G.R.A."/>
            <person name="Almeida C.A."/>
            <person name="Ferrarezi J.A."/>
            <person name="Labate C.A."/>
        </authorList>
    </citation>
    <scope>NUCLEOTIDE SEQUENCE</scope>
    <source>
        <strain evidence="3">MF-1</strain>
    </source>
</reference>
<keyword evidence="4" id="KW-1185">Reference proteome</keyword>
<feature type="signal peptide" evidence="2">
    <location>
        <begin position="1"/>
        <end position="31"/>
    </location>
</feature>
<comment type="caution">
    <text evidence="3">The sequence shown here is derived from an EMBL/GenBank/DDBJ whole genome shotgun (WGS) entry which is preliminary data.</text>
</comment>
<name>A0A9Q3CG10_9BASI</name>
<evidence type="ECO:0000256" key="1">
    <source>
        <dbReference type="SAM" id="MobiDB-lite"/>
    </source>
</evidence>
<gene>
    <name evidence="3" type="ORF">O181_024096</name>
</gene>
<protein>
    <submittedName>
        <fullName evidence="3">Uncharacterized protein</fullName>
    </submittedName>
</protein>
<dbReference type="AlphaFoldDB" id="A0A9Q3CG10"/>